<evidence type="ECO:0000256" key="3">
    <source>
        <dbReference type="ARBA" id="ARBA00023002"/>
    </source>
</evidence>
<dbReference type="AlphaFoldDB" id="I6UXY3"/>
<dbReference type="InterPro" id="IPR004137">
    <property type="entry name" value="HCP/CODH"/>
</dbReference>
<keyword evidence="1 6" id="KW-0963">Cytoplasm</keyword>
<feature type="binding site" evidence="6">
    <location>
        <position position="26"/>
    </location>
    <ligand>
        <name>[4Fe-4S] cluster</name>
        <dbReference type="ChEBI" id="CHEBI:49883"/>
    </ligand>
</feature>
<dbReference type="InterPro" id="IPR016100">
    <property type="entry name" value="Prismane_a-bundle"/>
</dbReference>
<dbReference type="EC" id="1.7.99.1" evidence="6"/>
<comment type="catalytic activity">
    <reaction evidence="6">
        <text>A + NH4(+) + H2O = hydroxylamine + AH2 + H(+)</text>
        <dbReference type="Rhea" id="RHEA:22052"/>
        <dbReference type="ChEBI" id="CHEBI:13193"/>
        <dbReference type="ChEBI" id="CHEBI:15377"/>
        <dbReference type="ChEBI" id="CHEBI:15378"/>
        <dbReference type="ChEBI" id="CHEBI:15429"/>
        <dbReference type="ChEBI" id="CHEBI:17499"/>
        <dbReference type="ChEBI" id="CHEBI:28938"/>
        <dbReference type="EC" id="1.7.99.1"/>
    </reaction>
</comment>
<dbReference type="Pfam" id="PF03063">
    <property type="entry name" value="Prismane"/>
    <property type="match status" value="1"/>
</dbReference>
<dbReference type="InterPro" id="IPR011254">
    <property type="entry name" value="Prismane-like_sf"/>
</dbReference>
<evidence type="ECO:0000256" key="1">
    <source>
        <dbReference type="ARBA" id="ARBA00022490"/>
    </source>
</evidence>
<keyword evidence="2 6" id="KW-0479">Metal-binding</keyword>
<dbReference type="KEGG" id="pfi:PFC_02615"/>
<name>I6UXY3_9EURY</name>
<reference evidence="7 8" key="1">
    <citation type="journal article" date="2012" name="J. Bacteriol.">
        <title>Genome Sequencing of a Genetically-Tractable Pyrococcus furiosus Strain Reveals a Highly Dynamic Genome.</title>
        <authorList>
            <person name="Bridger S.L."/>
            <person name="Lancaster W.A."/>
            <person name="Poole F.L.II."/>
            <person name="Schut G.J."/>
            <person name="Adams M.W."/>
        </authorList>
    </citation>
    <scope>NUCLEOTIDE SEQUENCE [LARGE SCALE GENOMIC DNA]</scope>
    <source>
        <strain evidence="7 8">COM1</strain>
    </source>
</reference>
<dbReference type="NCBIfam" id="NF003658">
    <property type="entry name" value="PRK05290.1"/>
    <property type="match status" value="1"/>
</dbReference>
<feature type="binding site" evidence="6">
    <location>
        <position position="32"/>
    </location>
    <ligand>
        <name>[4Fe-4S] cluster</name>
        <dbReference type="ChEBI" id="CHEBI:49883"/>
    </ligand>
</feature>
<dbReference type="Gene3D" id="1.20.1270.20">
    <property type="match status" value="1"/>
</dbReference>
<keyword evidence="5 6" id="KW-0411">Iron-sulfur</keyword>
<feature type="binding site" evidence="6">
    <location>
        <position position="18"/>
    </location>
    <ligand>
        <name>[4Fe-4S] cluster</name>
        <dbReference type="ChEBI" id="CHEBI:49883"/>
    </ligand>
</feature>
<dbReference type="EMBL" id="CP003685">
    <property type="protein sequence ID" value="AFN03485.1"/>
    <property type="molecule type" value="Genomic_DNA"/>
</dbReference>
<feature type="modified residue" description="Cysteine persulfide" evidence="6">
    <location>
        <position position="298"/>
    </location>
</feature>
<dbReference type="GO" id="GO:0005737">
    <property type="term" value="C:cytoplasm"/>
    <property type="evidence" value="ECO:0007669"/>
    <property type="project" value="UniProtKB-SubCell"/>
</dbReference>
<feature type="binding site" evidence="6">
    <location>
        <position position="326"/>
    </location>
    <ligand>
        <name>hybrid [4Fe-2O-2S] cluster</name>
        <dbReference type="ChEBI" id="CHEBI:60519"/>
    </ligand>
</feature>
<evidence type="ECO:0000256" key="2">
    <source>
        <dbReference type="ARBA" id="ARBA00022723"/>
    </source>
</evidence>
<gene>
    <name evidence="6" type="primary">hcp</name>
    <name evidence="7" type="ORF">PFC_02615</name>
</gene>
<comment type="similarity">
    <text evidence="6">Belongs to the HCP family.</text>
</comment>
<feature type="binding site" evidence="6">
    <location>
        <position position="212"/>
    </location>
    <ligand>
        <name>hybrid [4Fe-2O-2S] cluster</name>
        <dbReference type="ChEBI" id="CHEBI:60519"/>
    </ligand>
</feature>
<evidence type="ECO:0000313" key="8">
    <source>
        <dbReference type="Proteomes" id="UP000006216"/>
    </source>
</evidence>
<dbReference type="GO" id="GO:0050418">
    <property type="term" value="F:hydroxylamine reductase activity"/>
    <property type="evidence" value="ECO:0007669"/>
    <property type="project" value="UniProtKB-UniRule"/>
</dbReference>
<dbReference type="GO" id="GO:0042542">
    <property type="term" value="P:response to hydrogen peroxide"/>
    <property type="evidence" value="ECO:0007669"/>
    <property type="project" value="TreeGrafter"/>
</dbReference>
<dbReference type="Gene3D" id="3.40.50.2030">
    <property type="match status" value="2"/>
</dbReference>
<feature type="binding site" description="via persulfide group" evidence="6">
    <location>
        <position position="298"/>
    </location>
    <ligand>
        <name>hybrid [4Fe-2O-2S] cluster</name>
        <dbReference type="ChEBI" id="CHEBI:60519"/>
    </ligand>
</feature>
<feature type="binding site" evidence="6">
    <location>
        <position position="387"/>
    </location>
    <ligand>
        <name>hybrid [4Fe-2O-2S] cluster</name>
        <dbReference type="ChEBI" id="CHEBI:60519"/>
    </ligand>
</feature>
<feature type="binding site" evidence="6">
    <location>
        <position position="15"/>
    </location>
    <ligand>
        <name>[4Fe-4S] cluster</name>
        <dbReference type="ChEBI" id="CHEBI:49883"/>
    </ligand>
</feature>
<evidence type="ECO:0000313" key="7">
    <source>
        <dbReference type="EMBL" id="AFN03485.1"/>
    </source>
</evidence>
<feature type="binding site" evidence="6">
    <location>
        <position position="140"/>
    </location>
    <ligand>
        <name>hybrid [4Fe-2O-2S] cluster</name>
        <dbReference type="ChEBI" id="CHEBI:60519"/>
    </ligand>
</feature>
<dbReference type="PANTHER" id="PTHR30109:SF0">
    <property type="entry name" value="HYDROXYLAMINE REDUCTASE"/>
    <property type="match status" value="1"/>
</dbReference>
<evidence type="ECO:0000256" key="6">
    <source>
        <dbReference type="HAMAP-Rule" id="MF_00069"/>
    </source>
</evidence>
<dbReference type="CDD" id="cd01914">
    <property type="entry name" value="HCP"/>
    <property type="match status" value="1"/>
</dbReference>
<proteinExistence type="inferred from homology"/>
<feature type="binding site" evidence="6">
    <location>
        <position position="351"/>
    </location>
    <ligand>
        <name>hybrid [4Fe-2O-2S] cluster</name>
        <dbReference type="ChEBI" id="CHEBI:60519"/>
    </ligand>
</feature>
<comment type="cofactor">
    <cofactor evidence="6">
        <name>[4Fe-4S] cluster</name>
        <dbReference type="ChEBI" id="CHEBI:49883"/>
    </cofactor>
    <text evidence="6">Binds 1 [4Fe-4S] cluster.</text>
</comment>
<evidence type="ECO:0000256" key="4">
    <source>
        <dbReference type="ARBA" id="ARBA00023004"/>
    </source>
</evidence>
<dbReference type="Proteomes" id="UP000006216">
    <property type="component" value="Chromosome"/>
</dbReference>
<comment type="cofactor">
    <cofactor evidence="6">
        <name>hybrid [4Fe-2O-2S] cluster</name>
        <dbReference type="ChEBI" id="CHEBI:60519"/>
    </cofactor>
    <text evidence="6">Binds 1 hybrid [4Fe-2O-2S] cluster.</text>
</comment>
<keyword evidence="4 6" id="KW-0408">Iron</keyword>
<dbReference type="PROSITE" id="PS51257">
    <property type="entry name" value="PROKAR_LIPOPROTEIN"/>
    <property type="match status" value="1"/>
</dbReference>
<comment type="function">
    <text evidence="6">Catalyzes the reduction of hydroxylamine to form NH(3) and H(2)O.</text>
</comment>
<dbReference type="PANTHER" id="PTHR30109">
    <property type="entry name" value="HYDROXYLAMINE REDUCTASE"/>
    <property type="match status" value="1"/>
</dbReference>
<dbReference type="InterPro" id="IPR016099">
    <property type="entry name" value="Prismane-like_a/b-sand"/>
</dbReference>
<sequence length="458" mass="51321">MEMAIRVPEAFDMLCNQCSMSLAGGCTIRGVCGKDPDLNSLQEALLYGIKGTSAYYYHALEMGYDDPEIGHFLSKALYSTLTNVNFDKNRFLQLILENGRVHLEAMKLLDKAYVETFGRPEPVEVPTGTAEGHGILVTGHSYKALYELLKQIKERGLEEEIKVYTHAEMFPAHAYPELRKFKALYGNWGGSWVQQRKEFAEFPGVIVGTSNCVQQPTKAYKDRIFTVGIAGLEGVPHIEDYNFEPVIERALETPRMKAYDGGKLLTGFHHTNVLAMKDKLIELINEGKIRHIFVVGGCDTPHKGMGYYERLTELIPKDAIILSAACGKFRYNARNYGTIEGIPRFLDFGQCNNVYSIIEIAIALANELGTDVNSLPVSIVLSWMEQKAVAILYSLLYLGIKGIYLGPKPPEFLTPNVFEALRKQFDLRLISDPERDLRDMLSKGISVEESAPLAEELD</sequence>
<dbReference type="GO" id="GO:0046872">
    <property type="term" value="F:metal ion binding"/>
    <property type="evidence" value="ECO:0007669"/>
    <property type="project" value="UniProtKB-KW"/>
</dbReference>
<dbReference type="NCBIfam" id="TIGR01703">
    <property type="entry name" value="hybrid_clust"/>
    <property type="match status" value="1"/>
</dbReference>
<dbReference type="SUPFAM" id="SSF56821">
    <property type="entry name" value="Prismane protein-like"/>
    <property type="match status" value="1"/>
</dbReference>
<keyword evidence="3 6" id="KW-0560">Oxidoreductase</keyword>
<feature type="binding site" evidence="6">
    <location>
        <position position="168"/>
    </location>
    <ligand>
        <name>hybrid [4Fe-2O-2S] cluster</name>
        <dbReference type="ChEBI" id="CHEBI:60519"/>
    </ligand>
</feature>
<accession>I6UXY3</accession>
<dbReference type="InterPro" id="IPR010048">
    <property type="entry name" value="Hydroxylam_reduct"/>
</dbReference>
<dbReference type="HOGENOM" id="CLU_038344_0_0_2"/>
<protein>
    <recommendedName>
        <fullName evidence="6">Hydroxylamine reductase</fullName>
        <ecNumber evidence="6">1.7.99.1</ecNumber>
    </recommendedName>
    <alternativeName>
        <fullName evidence="6">Hybrid-cluster protein</fullName>
        <shortName evidence="6">HCP</shortName>
    </alternativeName>
    <alternativeName>
        <fullName evidence="6">Prismane protein</fullName>
    </alternativeName>
</protein>
<dbReference type="GO" id="GO:0004601">
    <property type="term" value="F:peroxidase activity"/>
    <property type="evidence" value="ECO:0007669"/>
    <property type="project" value="TreeGrafter"/>
</dbReference>
<dbReference type="PATRIC" id="fig|1185654.4.peg.533"/>
<feature type="binding site" evidence="6">
    <location>
        <position position="385"/>
    </location>
    <ligand>
        <name>hybrid [4Fe-2O-2S] cluster</name>
        <dbReference type="ChEBI" id="CHEBI:60519"/>
    </ligand>
</feature>
<organism evidence="8">
    <name type="scientific">Pyrococcus furiosus COM1</name>
    <dbReference type="NCBI Taxonomy" id="1185654"/>
    <lineage>
        <taxon>Archaea</taxon>
        <taxon>Methanobacteriati</taxon>
        <taxon>Methanobacteriota</taxon>
        <taxon>Thermococci</taxon>
        <taxon>Thermococcales</taxon>
        <taxon>Thermococcaceae</taxon>
        <taxon>Pyrococcus</taxon>
    </lineage>
</organism>
<evidence type="ECO:0000256" key="5">
    <source>
        <dbReference type="ARBA" id="ARBA00023014"/>
    </source>
</evidence>
<dbReference type="GO" id="GO:0051539">
    <property type="term" value="F:4 iron, 4 sulfur cluster binding"/>
    <property type="evidence" value="ECO:0007669"/>
    <property type="project" value="UniProtKB-KW"/>
</dbReference>
<dbReference type="HAMAP" id="MF_00069">
    <property type="entry name" value="Hydroxylam_reduct"/>
    <property type="match status" value="1"/>
</dbReference>
<keyword evidence="6" id="KW-0004">4Fe-4S</keyword>
<comment type="subcellular location">
    <subcellularLocation>
        <location evidence="6">Cytoplasm</location>
    </subcellularLocation>
</comment>